<dbReference type="GO" id="GO:0006434">
    <property type="term" value="P:seryl-tRNA aminoacylation"/>
    <property type="evidence" value="ECO:0007669"/>
    <property type="project" value="UniProtKB-UniRule"/>
</dbReference>
<dbReference type="AlphaFoldDB" id="A0A1G1W5K0"/>
<evidence type="ECO:0000256" key="6">
    <source>
        <dbReference type="ARBA" id="ARBA00022741"/>
    </source>
</evidence>
<dbReference type="PANTHER" id="PTHR43697:SF1">
    <property type="entry name" value="SERINE--TRNA LIGASE"/>
    <property type="match status" value="1"/>
</dbReference>
<keyword evidence="6 12" id="KW-0547">Nucleotide-binding</keyword>
<evidence type="ECO:0000256" key="14">
    <source>
        <dbReference type="PIRSR" id="PIRSR001529-2"/>
    </source>
</evidence>
<feature type="binding site" evidence="12 13">
    <location>
        <position position="272"/>
    </location>
    <ligand>
        <name>L-serine</name>
        <dbReference type="ChEBI" id="CHEBI:33384"/>
    </ligand>
</feature>
<evidence type="ECO:0000256" key="1">
    <source>
        <dbReference type="ARBA" id="ARBA00004496"/>
    </source>
</evidence>
<comment type="subcellular location">
    <subcellularLocation>
        <location evidence="1 12">Cytoplasm</location>
    </subcellularLocation>
</comment>
<gene>
    <name evidence="12" type="primary">serS</name>
    <name evidence="17" type="ORF">A2172_03115</name>
</gene>
<name>A0A1G1W5K0_9BACT</name>
<comment type="catalytic activity">
    <reaction evidence="11 12">
        <text>tRNA(Ser) + L-serine + ATP = L-seryl-tRNA(Ser) + AMP + diphosphate + H(+)</text>
        <dbReference type="Rhea" id="RHEA:12292"/>
        <dbReference type="Rhea" id="RHEA-COMP:9669"/>
        <dbReference type="Rhea" id="RHEA-COMP:9703"/>
        <dbReference type="ChEBI" id="CHEBI:15378"/>
        <dbReference type="ChEBI" id="CHEBI:30616"/>
        <dbReference type="ChEBI" id="CHEBI:33019"/>
        <dbReference type="ChEBI" id="CHEBI:33384"/>
        <dbReference type="ChEBI" id="CHEBI:78442"/>
        <dbReference type="ChEBI" id="CHEBI:78533"/>
        <dbReference type="ChEBI" id="CHEBI:456215"/>
        <dbReference type="EC" id="6.1.1.11"/>
    </reaction>
</comment>
<keyword evidence="9 12" id="KW-0030">Aminoacyl-tRNA synthetase</keyword>
<evidence type="ECO:0000256" key="12">
    <source>
        <dbReference type="HAMAP-Rule" id="MF_00176"/>
    </source>
</evidence>
<evidence type="ECO:0000256" key="15">
    <source>
        <dbReference type="SAM" id="Coils"/>
    </source>
</evidence>
<evidence type="ECO:0000313" key="17">
    <source>
        <dbReference type="EMBL" id="OGY22903.1"/>
    </source>
</evidence>
<dbReference type="GO" id="GO:0004828">
    <property type="term" value="F:serine-tRNA ligase activity"/>
    <property type="evidence" value="ECO:0007669"/>
    <property type="project" value="UniProtKB-UniRule"/>
</dbReference>
<evidence type="ECO:0000313" key="18">
    <source>
        <dbReference type="Proteomes" id="UP000176631"/>
    </source>
</evidence>
<feature type="binding site" evidence="14">
    <location>
        <begin position="265"/>
        <end position="268"/>
    </location>
    <ligand>
        <name>ATP</name>
        <dbReference type="ChEBI" id="CHEBI:30616"/>
    </ligand>
</feature>
<feature type="binding site" evidence="13">
    <location>
        <position position="218"/>
    </location>
    <ligand>
        <name>L-serine</name>
        <dbReference type="ChEBI" id="CHEBI:33384"/>
    </ligand>
</feature>
<evidence type="ECO:0000256" key="10">
    <source>
        <dbReference type="ARBA" id="ARBA00047929"/>
    </source>
</evidence>
<feature type="binding site" evidence="12 14">
    <location>
        <begin position="249"/>
        <end position="251"/>
    </location>
    <ligand>
        <name>ATP</name>
        <dbReference type="ChEBI" id="CHEBI:30616"/>
    </ligand>
</feature>
<dbReference type="Pfam" id="PF02403">
    <property type="entry name" value="Seryl_tRNA_N"/>
    <property type="match status" value="1"/>
</dbReference>
<dbReference type="InterPro" id="IPR002317">
    <property type="entry name" value="Ser-tRNA-ligase_type_1"/>
</dbReference>
<feature type="binding site" evidence="12">
    <location>
        <position position="265"/>
    </location>
    <ligand>
        <name>ATP</name>
        <dbReference type="ChEBI" id="CHEBI:30616"/>
    </ligand>
</feature>
<feature type="binding site" evidence="13">
    <location>
        <position position="368"/>
    </location>
    <ligand>
        <name>L-serine</name>
        <dbReference type="ChEBI" id="CHEBI:33384"/>
    </ligand>
</feature>
<dbReference type="SUPFAM" id="SSF55681">
    <property type="entry name" value="Class II aaRS and biotin synthetases"/>
    <property type="match status" value="1"/>
</dbReference>
<evidence type="ECO:0000256" key="13">
    <source>
        <dbReference type="PIRSR" id="PIRSR001529-1"/>
    </source>
</evidence>
<dbReference type="STRING" id="1802593.A2172_03115"/>
<dbReference type="PROSITE" id="PS50862">
    <property type="entry name" value="AA_TRNA_LIGASE_II"/>
    <property type="match status" value="1"/>
</dbReference>
<keyword evidence="4 12" id="KW-0963">Cytoplasm</keyword>
<feature type="binding site" evidence="12">
    <location>
        <position position="370"/>
    </location>
    <ligand>
        <name>L-serine</name>
        <dbReference type="ChEBI" id="CHEBI:33384"/>
    </ligand>
</feature>
<keyword evidence="15" id="KW-0175">Coiled coil</keyword>
<comment type="function">
    <text evidence="12">Catalyzes the attachment of serine to tRNA(Ser). Is also able to aminoacylate tRNA(Sec) with serine, to form the misacylated tRNA L-seryl-tRNA(Sec), which will be further converted into selenocysteinyl-tRNA(Sec).</text>
</comment>
<comment type="caution">
    <text evidence="17">The sequence shown here is derived from an EMBL/GenBank/DDBJ whole genome shotgun (WGS) entry which is preliminary data.</text>
</comment>
<evidence type="ECO:0000256" key="5">
    <source>
        <dbReference type="ARBA" id="ARBA00022598"/>
    </source>
</evidence>
<dbReference type="Pfam" id="PF00587">
    <property type="entry name" value="tRNA-synt_2b"/>
    <property type="match status" value="1"/>
</dbReference>
<keyword evidence="7 12" id="KW-0067">ATP-binding</keyword>
<dbReference type="GO" id="GO:0005524">
    <property type="term" value="F:ATP binding"/>
    <property type="evidence" value="ECO:0007669"/>
    <property type="project" value="UniProtKB-UniRule"/>
</dbReference>
<comment type="similarity">
    <text evidence="3 12">Belongs to the class-II aminoacyl-tRNA synthetase family. Type-1 seryl-tRNA synthetase subfamily.</text>
</comment>
<dbReference type="PIRSF" id="PIRSF001529">
    <property type="entry name" value="Ser-tRNA-synth_IIa"/>
    <property type="match status" value="1"/>
</dbReference>
<comment type="subunit">
    <text evidence="12">Homodimer. The tRNA molecule binds across the dimer.</text>
</comment>
<dbReference type="InterPro" id="IPR002314">
    <property type="entry name" value="aa-tRNA-synt_IIb"/>
</dbReference>
<evidence type="ECO:0000256" key="9">
    <source>
        <dbReference type="ARBA" id="ARBA00023146"/>
    </source>
</evidence>
<dbReference type="SUPFAM" id="SSF46589">
    <property type="entry name" value="tRNA-binding arm"/>
    <property type="match status" value="1"/>
</dbReference>
<feature type="binding site" evidence="13">
    <location>
        <position position="249"/>
    </location>
    <ligand>
        <name>L-serine</name>
        <dbReference type="ChEBI" id="CHEBI:33384"/>
    </ligand>
</feature>
<dbReference type="InterPro" id="IPR010978">
    <property type="entry name" value="tRNA-bd_arm"/>
</dbReference>
<feature type="domain" description="Aminoacyl-transfer RNA synthetases class-II family profile" evidence="16">
    <location>
        <begin position="126"/>
        <end position="395"/>
    </location>
</feature>
<dbReference type="EMBL" id="MHCP01000030">
    <property type="protein sequence ID" value="OGY22903.1"/>
    <property type="molecule type" value="Genomic_DNA"/>
</dbReference>
<feature type="coiled-coil region" evidence="15">
    <location>
        <begin position="30"/>
        <end position="90"/>
    </location>
</feature>
<accession>A0A1G1W5K0</accession>
<protein>
    <recommendedName>
        <fullName evidence="12">Serine--tRNA ligase</fullName>
        <ecNumber evidence="12">6.1.1.11</ecNumber>
    </recommendedName>
    <alternativeName>
        <fullName evidence="12">Seryl-tRNA synthetase</fullName>
        <shortName evidence="12">SerRS</shortName>
    </alternativeName>
    <alternativeName>
        <fullName evidence="12">Seryl-tRNA(Ser/Sec) synthetase</fullName>
    </alternativeName>
</protein>
<evidence type="ECO:0000256" key="3">
    <source>
        <dbReference type="ARBA" id="ARBA00010728"/>
    </source>
</evidence>
<dbReference type="InterPro" id="IPR006195">
    <property type="entry name" value="aa-tRNA-synth_II"/>
</dbReference>
<evidence type="ECO:0000256" key="2">
    <source>
        <dbReference type="ARBA" id="ARBA00005045"/>
    </source>
</evidence>
<sequence length="409" mass="46958">MLDVNYIRDNLKEVSEILEKRRVVVDLAHILEIDEERRKLIREVEELRHGRREIATKKEIEKGKKLKEELSKKEAGLAAVEAELNEYMEQVPNILSPNVPRGKGEEDNVEIKKWGKPTEFDFEPKDHLDLGKSLGIIDQERAAKISGHGFYFLMGLGANLELALLNWVTDFLSKKGYPPVITPALVRKQFVEGTGYLPKREEPDIYKIEGEDLYLIATAEIPLAGLHSDEVLSEKELPKNYAGFSPCFRKEAGTYGKYTHGIFRVHEFDKVEIFKFVNPSDSDKAFEEIISLQEEICQALEIPYRIVNICSGEMSAPAYLKYDIEYWDPVNKIYRELTSASNTTDYQARRLNIRYREGNEIKYVYTLNGTAIALSRTIIAILENHQQKDGSVKLPKALHEYMGQDSIQR</sequence>
<keyword evidence="5 12" id="KW-0436">Ligase</keyword>
<dbReference type="UniPathway" id="UPA00906">
    <property type="reaction ID" value="UER00895"/>
</dbReference>
<evidence type="ECO:0000256" key="7">
    <source>
        <dbReference type="ARBA" id="ARBA00022840"/>
    </source>
</evidence>
<feature type="site" description="Important for serine binding" evidence="13">
    <location>
        <position position="370"/>
    </location>
</feature>
<evidence type="ECO:0000256" key="8">
    <source>
        <dbReference type="ARBA" id="ARBA00022917"/>
    </source>
</evidence>
<dbReference type="NCBIfam" id="TIGR00414">
    <property type="entry name" value="serS"/>
    <property type="match status" value="1"/>
</dbReference>
<feature type="binding site" evidence="12 14">
    <location>
        <begin position="336"/>
        <end position="339"/>
    </location>
    <ligand>
        <name>ATP</name>
        <dbReference type="ChEBI" id="CHEBI:30616"/>
    </ligand>
</feature>
<dbReference type="InterPro" id="IPR045864">
    <property type="entry name" value="aa-tRNA-synth_II/BPL/LPL"/>
</dbReference>
<comment type="domain">
    <text evidence="12">Consists of two distinct domains, a catalytic core and a N-terminal extension that is involved in tRNA binding.</text>
</comment>
<keyword evidence="8 12" id="KW-0648">Protein biosynthesis</keyword>
<dbReference type="InterPro" id="IPR042103">
    <property type="entry name" value="SerRS_1_N_sf"/>
</dbReference>
<evidence type="ECO:0000259" key="16">
    <source>
        <dbReference type="PROSITE" id="PS50862"/>
    </source>
</evidence>
<dbReference type="InterPro" id="IPR015866">
    <property type="entry name" value="Ser-tRNA-synth_1_N"/>
</dbReference>
<dbReference type="EC" id="6.1.1.11" evidence="12"/>
<reference evidence="17 18" key="1">
    <citation type="journal article" date="2016" name="Nat. Commun.">
        <title>Thousands of microbial genomes shed light on interconnected biogeochemical processes in an aquifer system.</title>
        <authorList>
            <person name="Anantharaman K."/>
            <person name="Brown C.T."/>
            <person name="Hug L.A."/>
            <person name="Sharon I."/>
            <person name="Castelle C.J."/>
            <person name="Probst A.J."/>
            <person name="Thomas B.C."/>
            <person name="Singh A."/>
            <person name="Wilkins M.J."/>
            <person name="Karaoz U."/>
            <person name="Brodie E.L."/>
            <person name="Williams K.H."/>
            <person name="Hubbard S.S."/>
            <person name="Banfield J.F."/>
        </authorList>
    </citation>
    <scope>NUCLEOTIDE SEQUENCE [LARGE SCALE GENOMIC DNA]</scope>
</reference>
<evidence type="ECO:0000256" key="11">
    <source>
        <dbReference type="ARBA" id="ARBA00048823"/>
    </source>
</evidence>
<feature type="binding site" evidence="12">
    <location>
        <begin position="218"/>
        <end position="220"/>
    </location>
    <ligand>
        <name>L-serine</name>
        <dbReference type="ChEBI" id="CHEBI:33384"/>
    </ligand>
</feature>
<dbReference type="Gene3D" id="1.10.287.40">
    <property type="entry name" value="Serine-tRNA synthetase, tRNA binding domain"/>
    <property type="match status" value="1"/>
</dbReference>
<comment type="catalytic activity">
    <reaction evidence="10 12">
        <text>tRNA(Sec) + L-serine + ATP = L-seryl-tRNA(Sec) + AMP + diphosphate + H(+)</text>
        <dbReference type="Rhea" id="RHEA:42580"/>
        <dbReference type="Rhea" id="RHEA-COMP:9742"/>
        <dbReference type="Rhea" id="RHEA-COMP:10128"/>
        <dbReference type="ChEBI" id="CHEBI:15378"/>
        <dbReference type="ChEBI" id="CHEBI:30616"/>
        <dbReference type="ChEBI" id="CHEBI:33019"/>
        <dbReference type="ChEBI" id="CHEBI:33384"/>
        <dbReference type="ChEBI" id="CHEBI:78442"/>
        <dbReference type="ChEBI" id="CHEBI:78533"/>
        <dbReference type="ChEBI" id="CHEBI:456215"/>
        <dbReference type="EC" id="6.1.1.11"/>
    </reaction>
</comment>
<dbReference type="GO" id="GO:0016260">
    <property type="term" value="P:selenocysteine biosynthetic process"/>
    <property type="evidence" value="ECO:0007669"/>
    <property type="project" value="UniProtKB-UniRule"/>
</dbReference>
<dbReference type="Gene3D" id="3.30.930.10">
    <property type="entry name" value="Bira Bifunctional Protein, Domain 2"/>
    <property type="match status" value="1"/>
</dbReference>
<dbReference type="HAMAP" id="MF_00176">
    <property type="entry name" value="Ser_tRNA_synth_type1"/>
    <property type="match status" value="1"/>
</dbReference>
<evidence type="ECO:0000256" key="4">
    <source>
        <dbReference type="ARBA" id="ARBA00022490"/>
    </source>
</evidence>
<comment type="pathway">
    <text evidence="2 12">Aminoacyl-tRNA biosynthesis; selenocysteinyl-tRNA(Sec) biosynthesis; L-seryl-tRNA(Sec) from L-serine and tRNA(Sec): step 1/1.</text>
</comment>
<dbReference type="PRINTS" id="PR00981">
    <property type="entry name" value="TRNASYNTHSER"/>
</dbReference>
<dbReference type="Proteomes" id="UP000176631">
    <property type="component" value="Unassembled WGS sequence"/>
</dbReference>
<dbReference type="PANTHER" id="PTHR43697">
    <property type="entry name" value="SERYL-TRNA SYNTHETASE"/>
    <property type="match status" value="1"/>
</dbReference>
<dbReference type="InterPro" id="IPR033729">
    <property type="entry name" value="SerRS_core"/>
</dbReference>
<proteinExistence type="inferred from homology"/>
<dbReference type="GO" id="GO:0005737">
    <property type="term" value="C:cytoplasm"/>
    <property type="evidence" value="ECO:0007669"/>
    <property type="project" value="UniProtKB-SubCell"/>
</dbReference>
<organism evidence="17 18">
    <name type="scientific">Candidatus Woykebacteria bacterium RBG_13_40_15</name>
    <dbReference type="NCBI Taxonomy" id="1802593"/>
    <lineage>
        <taxon>Bacteria</taxon>
        <taxon>Candidatus Woykeibacteriota</taxon>
    </lineage>
</organism>
<dbReference type="CDD" id="cd00770">
    <property type="entry name" value="SerRS_core"/>
    <property type="match status" value="1"/>
</dbReference>